<evidence type="ECO:0000256" key="4">
    <source>
        <dbReference type="ARBA" id="ARBA00022679"/>
    </source>
</evidence>
<evidence type="ECO:0000313" key="7">
    <source>
        <dbReference type="EMBL" id="AHM56999.1"/>
    </source>
</evidence>
<dbReference type="REBASE" id="84448">
    <property type="entry name" value="M.EacORF17040P"/>
</dbReference>
<dbReference type="InterPro" id="IPR029063">
    <property type="entry name" value="SAM-dependent_MTases_sf"/>
</dbReference>
<keyword evidence="4 7" id="KW-0808">Transferase</keyword>
<dbReference type="GO" id="GO:0032259">
    <property type="term" value="P:methylation"/>
    <property type="evidence" value="ECO:0007669"/>
    <property type="project" value="UniProtKB-KW"/>
</dbReference>
<dbReference type="PATRIC" id="fig|1286171.3.peg.1663"/>
<dbReference type="GO" id="GO:0043565">
    <property type="term" value="F:sequence-specific DNA binding"/>
    <property type="evidence" value="ECO:0007669"/>
    <property type="project" value="TreeGrafter"/>
</dbReference>
<name>W8T5H2_PEPAC</name>
<sequence length="234" mass="27051">MGGGALLFHLQPQNAVLNAVNNELVNLYTVIRDQVELLIDDLKKHVNEKEYFYNIRSFDRNGKIDDLSDVERASRIIYLNKTCFNGFFKTNECGQFDAPFGSYKNPKIVNKIILRSVSEYFNRNNITFTNTSFEDALQDIEKGAFVYLAPPSVPVSDNSKFANGFTREDHMKLRELCDYLTSREINFLLSNSSDSFVHDLYRDYNIEIIEIGRNINSISSKRGQIEEVLIRNYK</sequence>
<comment type="similarity">
    <text evidence="1">Belongs to the N(4)/N(6)-methyltransferase family.</text>
</comment>
<dbReference type="InterPro" id="IPR012263">
    <property type="entry name" value="M_m6A_EcoRV"/>
</dbReference>
<keyword evidence="5" id="KW-0949">S-adenosyl-L-methionine</keyword>
<dbReference type="PIRSF" id="PIRSF000398">
    <property type="entry name" value="M_m6A_EcoRV"/>
    <property type="match status" value="1"/>
</dbReference>
<accession>W8T5H2</accession>
<dbReference type="EMBL" id="CP007452">
    <property type="protein sequence ID" value="AHM56999.1"/>
    <property type="molecule type" value="Genomic_DNA"/>
</dbReference>
<dbReference type="InterPro" id="IPR023095">
    <property type="entry name" value="Ade_MeTrfase_dom_2"/>
</dbReference>
<dbReference type="InterPro" id="IPR012327">
    <property type="entry name" value="MeTrfase_D12"/>
</dbReference>
<keyword evidence="8" id="KW-1185">Reference proteome</keyword>
<evidence type="ECO:0000256" key="1">
    <source>
        <dbReference type="ARBA" id="ARBA00006594"/>
    </source>
</evidence>
<organism evidence="7 8">
    <name type="scientific">Peptoclostridium acidaminophilum DSM 3953</name>
    <dbReference type="NCBI Taxonomy" id="1286171"/>
    <lineage>
        <taxon>Bacteria</taxon>
        <taxon>Bacillati</taxon>
        <taxon>Bacillota</taxon>
        <taxon>Clostridia</taxon>
        <taxon>Peptostreptococcales</taxon>
        <taxon>Peptoclostridiaceae</taxon>
        <taxon>Peptoclostridium</taxon>
    </lineage>
</organism>
<dbReference type="SUPFAM" id="SSF53335">
    <property type="entry name" value="S-adenosyl-L-methionine-dependent methyltransferases"/>
    <property type="match status" value="1"/>
</dbReference>
<protein>
    <recommendedName>
        <fullName evidence="2">site-specific DNA-methyltransferase (adenine-specific)</fullName>
        <ecNumber evidence="2">2.1.1.72</ecNumber>
    </recommendedName>
</protein>
<dbReference type="STRING" id="1286171.EAL2_c17040"/>
<dbReference type="Gene3D" id="1.10.1020.10">
    <property type="entry name" value="Adenine-specific Methyltransferase, Domain 2"/>
    <property type="match status" value="1"/>
</dbReference>
<dbReference type="eggNOG" id="COG0338">
    <property type="taxonomic scope" value="Bacteria"/>
</dbReference>
<dbReference type="AlphaFoldDB" id="W8T5H2"/>
<dbReference type="GO" id="GO:0009007">
    <property type="term" value="F:site-specific DNA-methyltransferase (adenine-specific) activity"/>
    <property type="evidence" value="ECO:0007669"/>
    <property type="project" value="UniProtKB-EC"/>
</dbReference>
<dbReference type="GO" id="GO:0006298">
    <property type="term" value="P:mismatch repair"/>
    <property type="evidence" value="ECO:0007669"/>
    <property type="project" value="TreeGrafter"/>
</dbReference>
<keyword evidence="3 7" id="KW-0489">Methyltransferase</keyword>
<dbReference type="PANTHER" id="PTHR30481:SF3">
    <property type="entry name" value="DNA ADENINE METHYLASE"/>
    <property type="match status" value="1"/>
</dbReference>
<evidence type="ECO:0000256" key="2">
    <source>
        <dbReference type="ARBA" id="ARBA00011900"/>
    </source>
</evidence>
<proteinExistence type="inferred from homology"/>
<evidence type="ECO:0000256" key="3">
    <source>
        <dbReference type="ARBA" id="ARBA00022603"/>
    </source>
</evidence>
<dbReference type="KEGG" id="eac:EAL2_c17040"/>
<dbReference type="NCBIfam" id="TIGR00571">
    <property type="entry name" value="dam"/>
    <property type="match status" value="1"/>
</dbReference>
<dbReference type="Proteomes" id="UP000019591">
    <property type="component" value="Chromosome"/>
</dbReference>
<evidence type="ECO:0000313" key="8">
    <source>
        <dbReference type="Proteomes" id="UP000019591"/>
    </source>
</evidence>
<dbReference type="HOGENOM" id="CLU_063430_0_0_9"/>
<dbReference type="GO" id="GO:1904047">
    <property type="term" value="F:S-adenosyl-L-methionine binding"/>
    <property type="evidence" value="ECO:0007669"/>
    <property type="project" value="TreeGrafter"/>
</dbReference>
<dbReference type="Gene3D" id="3.40.50.150">
    <property type="entry name" value="Vaccinia Virus protein VP39"/>
    <property type="match status" value="1"/>
</dbReference>
<dbReference type="PANTHER" id="PTHR30481">
    <property type="entry name" value="DNA ADENINE METHYLASE"/>
    <property type="match status" value="1"/>
</dbReference>
<comment type="catalytic activity">
    <reaction evidence="6">
        <text>a 2'-deoxyadenosine in DNA + S-adenosyl-L-methionine = an N(6)-methyl-2'-deoxyadenosine in DNA + S-adenosyl-L-homocysteine + H(+)</text>
        <dbReference type="Rhea" id="RHEA:15197"/>
        <dbReference type="Rhea" id="RHEA-COMP:12418"/>
        <dbReference type="Rhea" id="RHEA-COMP:12419"/>
        <dbReference type="ChEBI" id="CHEBI:15378"/>
        <dbReference type="ChEBI" id="CHEBI:57856"/>
        <dbReference type="ChEBI" id="CHEBI:59789"/>
        <dbReference type="ChEBI" id="CHEBI:90615"/>
        <dbReference type="ChEBI" id="CHEBI:90616"/>
        <dbReference type="EC" id="2.1.1.72"/>
    </reaction>
</comment>
<gene>
    <name evidence="7" type="primary">llaDCHIA</name>
    <name evidence="7" type="ORF">EAL2_c17040</name>
</gene>
<dbReference type="GO" id="GO:0009307">
    <property type="term" value="P:DNA restriction-modification system"/>
    <property type="evidence" value="ECO:0007669"/>
    <property type="project" value="InterPro"/>
</dbReference>
<dbReference type="EC" id="2.1.1.72" evidence="2"/>
<evidence type="ECO:0000256" key="5">
    <source>
        <dbReference type="ARBA" id="ARBA00022691"/>
    </source>
</evidence>
<dbReference type="Pfam" id="PF02086">
    <property type="entry name" value="MethyltransfD12"/>
    <property type="match status" value="1"/>
</dbReference>
<reference evidence="7 8" key="1">
    <citation type="journal article" date="2014" name="Genome Announc.">
        <title>Complete Genome Sequence of Amino Acid-Utilizing Eubacterium acidaminophilum al-2 (DSM 3953).</title>
        <authorList>
            <person name="Poehlein A."/>
            <person name="Andreesen J.R."/>
            <person name="Daniel R."/>
        </authorList>
    </citation>
    <scope>NUCLEOTIDE SEQUENCE [LARGE SCALE GENOMIC DNA]</scope>
    <source>
        <strain evidence="7 8">DSM 3953</strain>
    </source>
</reference>
<evidence type="ECO:0000256" key="6">
    <source>
        <dbReference type="ARBA" id="ARBA00047942"/>
    </source>
</evidence>